<evidence type="ECO:0000313" key="2">
    <source>
        <dbReference type="EMBL" id="OGF15172.1"/>
    </source>
</evidence>
<dbReference type="AlphaFoldDB" id="A0A1F5RLE9"/>
<dbReference type="InterPro" id="IPR011659">
    <property type="entry name" value="WD40"/>
</dbReference>
<accession>A0A1F5RLE9</accession>
<dbReference type="InterPro" id="IPR013229">
    <property type="entry name" value="PEGA"/>
</dbReference>
<gene>
    <name evidence="2" type="ORF">A3D54_01310</name>
</gene>
<dbReference type="EMBL" id="MFFU01000057">
    <property type="protein sequence ID" value="OGF15172.1"/>
    <property type="molecule type" value="Genomic_DNA"/>
</dbReference>
<dbReference type="Pfam" id="PF07676">
    <property type="entry name" value="PD40"/>
    <property type="match status" value="1"/>
</dbReference>
<evidence type="ECO:0000259" key="1">
    <source>
        <dbReference type="Pfam" id="PF08308"/>
    </source>
</evidence>
<organism evidence="2 3">
    <name type="scientific">Candidatus Falkowbacteria bacterium RIFCSPHIGHO2_02_FULL_45_15</name>
    <dbReference type="NCBI Taxonomy" id="1797987"/>
    <lineage>
        <taxon>Bacteria</taxon>
        <taxon>Candidatus Falkowiibacteriota</taxon>
    </lineage>
</organism>
<feature type="domain" description="PEGA" evidence="1">
    <location>
        <begin position="44"/>
        <end position="119"/>
    </location>
</feature>
<proteinExistence type="predicted"/>
<comment type="caution">
    <text evidence="2">The sequence shown here is derived from an EMBL/GenBank/DDBJ whole genome shotgun (WGS) entry which is preliminary data.</text>
</comment>
<sequence>MTLWHRRLLYVFLIILFFILTPIVSFYAAGYEFDFVSREMRRTGILILESTPKGAIINLGDKRKYNWLYGWFYQNTELKTPQKLRNLLPDEYEISLSKDGYFNYQRKVTVNPGQTFLLDKIILFRKSQPEIVLEQPVISGQLSRQGQSLAVLTKDWLTILRLATGQKSQIALGEEKFGGAAVKILWAPSDKKVLIAGGSYPIFNVETGIREGAVRAYAQYPISNIKWDSFSDNKLYLEQKNRLYQFDLVQKKVTLASNETITEDFLIRDNNLLTLVKLNNNWLLNLTALGGERLGNIALPVAPTYSFWETENNLIYLYDDRRDGLIIVDPWSFFPAPEVITNIKSFYLTDGGHKILYWNDFEIWQYNQETKEKLLITRTSEQISKVWPYPGASDYFFYSTRSAINAVEFLSKDYFNVTKILEAPDISAPAISPDGRYIYFVGGISQNQRLYRLDIK</sequence>
<dbReference type="Proteomes" id="UP000177691">
    <property type="component" value="Unassembled WGS sequence"/>
</dbReference>
<reference evidence="2 3" key="1">
    <citation type="journal article" date="2016" name="Nat. Commun.">
        <title>Thousands of microbial genomes shed light on interconnected biogeochemical processes in an aquifer system.</title>
        <authorList>
            <person name="Anantharaman K."/>
            <person name="Brown C.T."/>
            <person name="Hug L.A."/>
            <person name="Sharon I."/>
            <person name="Castelle C.J."/>
            <person name="Probst A.J."/>
            <person name="Thomas B.C."/>
            <person name="Singh A."/>
            <person name="Wilkins M.J."/>
            <person name="Karaoz U."/>
            <person name="Brodie E.L."/>
            <person name="Williams K.H."/>
            <person name="Hubbard S.S."/>
            <person name="Banfield J.F."/>
        </authorList>
    </citation>
    <scope>NUCLEOTIDE SEQUENCE [LARGE SCALE GENOMIC DNA]</scope>
</reference>
<name>A0A1F5RLE9_9BACT</name>
<dbReference type="SUPFAM" id="SSF82171">
    <property type="entry name" value="DPP6 N-terminal domain-like"/>
    <property type="match status" value="1"/>
</dbReference>
<protein>
    <recommendedName>
        <fullName evidence="1">PEGA domain-containing protein</fullName>
    </recommendedName>
</protein>
<dbReference type="Pfam" id="PF08308">
    <property type="entry name" value="PEGA"/>
    <property type="match status" value="1"/>
</dbReference>
<evidence type="ECO:0000313" key="3">
    <source>
        <dbReference type="Proteomes" id="UP000177691"/>
    </source>
</evidence>